<evidence type="ECO:0000313" key="1">
    <source>
        <dbReference type="EMBL" id="PCI27145.1"/>
    </source>
</evidence>
<organism evidence="1 2">
    <name type="scientific">SAR324 cluster bacterium</name>
    <dbReference type="NCBI Taxonomy" id="2024889"/>
    <lineage>
        <taxon>Bacteria</taxon>
        <taxon>Deltaproteobacteria</taxon>
        <taxon>SAR324 cluster</taxon>
    </lineage>
</organism>
<proteinExistence type="predicted"/>
<gene>
    <name evidence="1" type="ORF">COB67_09220</name>
</gene>
<reference evidence="2" key="1">
    <citation type="submission" date="2017-08" db="EMBL/GenBank/DDBJ databases">
        <title>A dynamic microbial community with high functional redundancy inhabits the cold, oxic subseafloor aquifer.</title>
        <authorList>
            <person name="Tully B.J."/>
            <person name="Wheat C.G."/>
            <person name="Glazer B.T."/>
            <person name="Huber J.A."/>
        </authorList>
    </citation>
    <scope>NUCLEOTIDE SEQUENCE [LARGE SCALE GENOMIC DNA]</scope>
</reference>
<evidence type="ECO:0008006" key="3">
    <source>
        <dbReference type="Google" id="ProtNLM"/>
    </source>
</evidence>
<evidence type="ECO:0000313" key="2">
    <source>
        <dbReference type="Proteomes" id="UP000218113"/>
    </source>
</evidence>
<name>A0A2A4T1X0_9DELT</name>
<dbReference type="SUPFAM" id="SSF53850">
    <property type="entry name" value="Periplasmic binding protein-like II"/>
    <property type="match status" value="1"/>
</dbReference>
<accession>A0A2A4T1X0</accession>
<dbReference type="Proteomes" id="UP000218113">
    <property type="component" value="Unassembled WGS sequence"/>
</dbReference>
<dbReference type="AlphaFoldDB" id="A0A2A4T1X0"/>
<dbReference type="PANTHER" id="PTHR35841">
    <property type="entry name" value="PHOSPHONATES-BINDING PERIPLASMIC PROTEIN"/>
    <property type="match status" value="1"/>
</dbReference>
<comment type="caution">
    <text evidence="1">The sequence shown here is derived from an EMBL/GenBank/DDBJ whole genome shotgun (WGS) entry which is preliminary data.</text>
</comment>
<protein>
    <recommendedName>
        <fullName evidence="3">Phosphate/phosphite/phosphonate ABC transporter substrate-binding protein</fullName>
    </recommendedName>
</protein>
<sequence length="282" mass="31381">MSGRKLFPYYLSLIVFILFSSNSLVASEKWNLGMIDSSPSKMIKRFTPLLNYLKAKGLPIGKVVTTKNLKQMVRKFQRGQVHFLFDSPNNSIRIMDEVGALPILIREKGGVKQYNAAIFVSKNSSVQTFADLVGKVIAFEDPESTSSYLLPRNLLDQAGLDLVKSRKPVSGKVAYYFSKDDKNTIFQVKSGKLAQAGGIQAIQVRGKSEFRLLSPESAYVPRHILLVKKGLDYLKFKQVLLAMKQDPAAQAALKSMKTPTGFSEFESDPLQTMQGVKKALGY</sequence>
<dbReference type="EMBL" id="NVSR01000072">
    <property type="protein sequence ID" value="PCI27145.1"/>
    <property type="molecule type" value="Genomic_DNA"/>
</dbReference>
<dbReference type="PANTHER" id="PTHR35841:SF1">
    <property type="entry name" value="PHOSPHONATES-BINDING PERIPLASMIC PROTEIN"/>
    <property type="match status" value="1"/>
</dbReference>
<dbReference type="Gene3D" id="3.40.190.10">
    <property type="entry name" value="Periplasmic binding protein-like II"/>
    <property type="match status" value="2"/>
</dbReference>
<dbReference type="Pfam" id="PF12974">
    <property type="entry name" value="Phosphonate-bd"/>
    <property type="match status" value="1"/>
</dbReference>